<evidence type="ECO:0000313" key="1">
    <source>
        <dbReference type="EMBL" id="MFM9327409.1"/>
    </source>
</evidence>
<keyword evidence="2" id="KW-1185">Reference proteome</keyword>
<dbReference type="Proteomes" id="UP001631969">
    <property type="component" value="Unassembled WGS sequence"/>
</dbReference>
<reference evidence="1" key="1">
    <citation type="submission" date="2024-12" db="EMBL/GenBank/DDBJ databases">
        <authorList>
            <person name="Wu N."/>
        </authorList>
    </citation>
    <scope>NUCLEOTIDE SEQUENCE</scope>
    <source>
        <strain evidence="1">P15</strain>
    </source>
</reference>
<name>A0ACC7NRS2_9BACL</name>
<organism evidence="1 2">
    <name type="scientific">Paenibacillus mesotrionivorans</name>
    <dbReference type="NCBI Taxonomy" id="3160968"/>
    <lineage>
        <taxon>Bacteria</taxon>
        <taxon>Bacillati</taxon>
        <taxon>Bacillota</taxon>
        <taxon>Bacilli</taxon>
        <taxon>Bacillales</taxon>
        <taxon>Paenibacillaceae</taxon>
        <taxon>Paenibacillus</taxon>
    </lineage>
</organism>
<evidence type="ECO:0000313" key="2">
    <source>
        <dbReference type="Proteomes" id="UP001631969"/>
    </source>
</evidence>
<gene>
    <name evidence="1" type="ORF">ACI1P1_03750</name>
</gene>
<sequence length="567" mass="58587">MKKWQMKYRAVSALLVVLLLLPGLVLAEGASTRLDSISAAEPGESVVIRGDTALEEVLVRILRPNGTLLELDLLSKDELAAGQTVTLPAAAPEGTYQVSAGMGQDVAVVTFQVKAGGNGPEPSTSPSVSPSVSPSQSPSVSPSTSPSQSPSQSPSDSPDSGSQDGPGVTTAPSPTASPASTAKPAEQADIAVKGAMNAAGAVTASVSEQALKEALQKATGGQVAIQLDAVSGAKEYQLSLPSAVLEALPTGQSLLVKTELASVTVTSAMLAGLETPPTSNFALVIGRADPASLPAEAAQAASGKPVLELAFRVDGKPASWSGSPVPAIITVPYQPAASEQARTDLIVVWHIGDNGNTSVIPSSRYNNGAVTFETTHFSKYAVVYSPVGFSDTASYPWAEKQIEALAARGIIEGTSRDTFAPAANIKRADYLHLLVKTLGLTAEFNSSFDDISPNDYYYTSVSIAKKLGITEGAEGNSFHPAAEITRQDMFTLTYRALSLAGAVKAQGTAADLQGFADASSVASYAADSLATLYKAKLLEGDGSRLLPLAPATRAETAVLMYRIYQMK</sequence>
<dbReference type="EMBL" id="JBJURJ010000002">
    <property type="protein sequence ID" value="MFM9327409.1"/>
    <property type="molecule type" value="Genomic_DNA"/>
</dbReference>
<accession>A0ACC7NRS2</accession>
<comment type="caution">
    <text evidence="1">The sequence shown here is derived from an EMBL/GenBank/DDBJ whole genome shotgun (WGS) entry which is preliminary data.</text>
</comment>
<protein>
    <submittedName>
        <fullName evidence="1">S-layer homology domain-containing protein</fullName>
    </submittedName>
</protein>
<proteinExistence type="predicted"/>